<dbReference type="Proteomes" id="UP001159363">
    <property type="component" value="Chromosome 15"/>
</dbReference>
<feature type="region of interest" description="Disordered" evidence="1">
    <location>
        <begin position="1"/>
        <end position="42"/>
    </location>
</feature>
<sequence length="241" mass="26523">MGGRGKREIPEKTRKKKHHRPARIPLAKIRGPGRGLSPVRLVNPPPKLDAMIAASRQMRRVSTLRLPRGFLQAHSRNTRAVCSTRAMSLNWAIGRGENCSRPHSQSEQRGQDLCARVSSFGRAVSPLASHCGEPRSISGRVTGSSHVGNVLDDAFRSAGFFSVTSRFPHPFHFGAAPYSPQITLVGSRDLAAKKVRVFHRYSRIGVFLFYPPPFNPLLRLSPRHHAVGWGCIDQLITSGAG</sequence>
<accession>A0ABQ9G5V3</accession>
<evidence type="ECO:0000313" key="2">
    <source>
        <dbReference type="EMBL" id="KAJ8866429.1"/>
    </source>
</evidence>
<dbReference type="EMBL" id="JARBHB010000016">
    <property type="protein sequence ID" value="KAJ8866429.1"/>
    <property type="molecule type" value="Genomic_DNA"/>
</dbReference>
<evidence type="ECO:0000256" key="1">
    <source>
        <dbReference type="SAM" id="MobiDB-lite"/>
    </source>
</evidence>
<keyword evidence="3" id="KW-1185">Reference proteome</keyword>
<comment type="caution">
    <text evidence="2">The sequence shown here is derived from an EMBL/GenBank/DDBJ whole genome shotgun (WGS) entry which is preliminary data.</text>
</comment>
<protein>
    <submittedName>
        <fullName evidence="2">Uncharacterized protein</fullName>
    </submittedName>
</protein>
<reference evidence="2 3" key="1">
    <citation type="submission" date="2023-02" db="EMBL/GenBank/DDBJ databases">
        <title>LHISI_Scaffold_Assembly.</title>
        <authorList>
            <person name="Stuart O.P."/>
            <person name="Cleave R."/>
            <person name="Magrath M.J.L."/>
            <person name="Mikheyev A.S."/>
        </authorList>
    </citation>
    <scope>NUCLEOTIDE SEQUENCE [LARGE SCALE GENOMIC DNA]</scope>
    <source>
        <strain evidence="2">Daus_M_001</strain>
        <tissue evidence="2">Leg muscle</tissue>
    </source>
</reference>
<evidence type="ECO:0000313" key="3">
    <source>
        <dbReference type="Proteomes" id="UP001159363"/>
    </source>
</evidence>
<name>A0ABQ9G5V3_9NEOP</name>
<feature type="compositionally biased region" description="Basic residues" evidence="1">
    <location>
        <begin position="13"/>
        <end position="22"/>
    </location>
</feature>
<proteinExistence type="predicted"/>
<organism evidence="2 3">
    <name type="scientific">Dryococelus australis</name>
    <dbReference type="NCBI Taxonomy" id="614101"/>
    <lineage>
        <taxon>Eukaryota</taxon>
        <taxon>Metazoa</taxon>
        <taxon>Ecdysozoa</taxon>
        <taxon>Arthropoda</taxon>
        <taxon>Hexapoda</taxon>
        <taxon>Insecta</taxon>
        <taxon>Pterygota</taxon>
        <taxon>Neoptera</taxon>
        <taxon>Polyneoptera</taxon>
        <taxon>Phasmatodea</taxon>
        <taxon>Verophasmatodea</taxon>
        <taxon>Anareolatae</taxon>
        <taxon>Phasmatidae</taxon>
        <taxon>Eurycanthinae</taxon>
        <taxon>Dryococelus</taxon>
    </lineage>
</organism>
<gene>
    <name evidence="2" type="ORF">PR048_032272</name>
</gene>
<feature type="compositionally biased region" description="Basic and acidic residues" evidence="1">
    <location>
        <begin position="1"/>
        <end position="12"/>
    </location>
</feature>